<comment type="caution">
    <text evidence="4">The sequence shown here is derived from an EMBL/GenBank/DDBJ whole genome shotgun (WGS) entry which is preliminary data.</text>
</comment>
<dbReference type="InterPro" id="IPR008331">
    <property type="entry name" value="Ferritin_DPS_dom"/>
</dbReference>
<sequence length="153" mass="17637">MAQEKIQQLLNKQVATWSVLYVKLHNYHWYVKGPHFFTLHEKFEELYNEAGETVDELAERLLALKGQPVATMDEFLQLSAIKEGDKTLSPDEMVRDLVRDYEKISDELKSGIDTCGSLGDDATQDMLIGLQENIEKHAWMLRAYTKETSDIRS</sequence>
<evidence type="ECO:0000259" key="3">
    <source>
        <dbReference type="Pfam" id="PF00210"/>
    </source>
</evidence>
<feature type="domain" description="Ferritin/DPS" evidence="3">
    <location>
        <begin position="8"/>
        <end position="148"/>
    </location>
</feature>
<protein>
    <submittedName>
        <fullName evidence="4">DNA starvation/stationary phase protection protein</fullName>
    </submittedName>
</protein>
<dbReference type="GO" id="GO:0008199">
    <property type="term" value="F:ferric iron binding"/>
    <property type="evidence" value="ECO:0007669"/>
    <property type="project" value="InterPro"/>
</dbReference>
<dbReference type="OMA" id="WDDYSIG"/>
<dbReference type="GO" id="GO:0016722">
    <property type="term" value="F:oxidoreductase activity, acting on metal ions"/>
    <property type="evidence" value="ECO:0007669"/>
    <property type="project" value="InterPro"/>
</dbReference>
<dbReference type="PANTHER" id="PTHR42932">
    <property type="entry name" value="GENERAL STRESS PROTEIN 20U"/>
    <property type="match status" value="1"/>
</dbReference>
<gene>
    <name evidence="4" type="ORF">CHH72_14830</name>
</gene>
<evidence type="ECO:0000313" key="5">
    <source>
        <dbReference type="Proteomes" id="UP000216207"/>
    </source>
</evidence>
<evidence type="ECO:0000256" key="1">
    <source>
        <dbReference type="ARBA" id="ARBA00009497"/>
    </source>
</evidence>
<evidence type="ECO:0000313" key="4">
    <source>
        <dbReference type="EMBL" id="PAE88119.1"/>
    </source>
</evidence>
<dbReference type="PANTHER" id="PTHR42932:SF1">
    <property type="entry name" value="GENERAL STRESS PROTEIN 20U"/>
    <property type="match status" value="1"/>
</dbReference>
<dbReference type="Gene3D" id="1.20.1260.10">
    <property type="match status" value="1"/>
</dbReference>
<accession>A0A268NXX2</accession>
<proteinExistence type="inferred from homology"/>
<reference evidence="4 5" key="1">
    <citation type="submission" date="2017-07" db="EMBL/GenBank/DDBJ databases">
        <title>Isolation and whole genome analysis of endospore-forming bacteria from heroin.</title>
        <authorList>
            <person name="Kalinowski J."/>
            <person name="Ahrens B."/>
            <person name="Al-Dilaimi A."/>
            <person name="Winkler A."/>
            <person name="Wibberg D."/>
            <person name="Schleenbecker U."/>
            <person name="Ruckert C."/>
            <person name="Wolfel R."/>
            <person name="Grass G."/>
        </authorList>
    </citation>
    <scope>NUCLEOTIDE SEQUENCE [LARGE SCALE GENOMIC DNA]</scope>
    <source>
        <strain evidence="4 5">7539</strain>
    </source>
</reference>
<comment type="similarity">
    <text evidence="1 2">Belongs to the Dps family.</text>
</comment>
<dbReference type="SUPFAM" id="SSF47240">
    <property type="entry name" value="Ferritin-like"/>
    <property type="match status" value="1"/>
</dbReference>
<dbReference type="PRINTS" id="PR01346">
    <property type="entry name" value="HELNAPAPROT"/>
</dbReference>
<dbReference type="InterPro" id="IPR009078">
    <property type="entry name" value="Ferritin-like_SF"/>
</dbReference>
<dbReference type="EMBL" id="NPCC01000023">
    <property type="protein sequence ID" value="PAE88119.1"/>
    <property type="molecule type" value="Genomic_DNA"/>
</dbReference>
<dbReference type="AlphaFoldDB" id="A0A268NXX2"/>
<dbReference type="InterPro" id="IPR023188">
    <property type="entry name" value="DPS_DNA-bd_CS"/>
</dbReference>
<dbReference type="RefSeq" id="WP_011246308.1">
    <property type="nucleotide sequence ID" value="NZ_BOQQ01000011.1"/>
</dbReference>
<organism evidence="4 5">
    <name type="scientific">Shouchella clausii</name>
    <name type="common">Alkalihalobacillus clausii</name>
    <dbReference type="NCBI Taxonomy" id="79880"/>
    <lineage>
        <taxon>Bacteria</taxon>
        <taxon>Bacillati</taxon>
        <taxon>Bacillota</taxon>
        <taxon>Bacilli</taxon>
        <taxon>Bacillales</taxon>
        <taxon>Bacillaceae</taxon>
        <taxon>Shouchella</taxon>
    </lineage>
</organism>
<dbReference type="Pfam" id="PF00210">
    <property type="entry name" value="Ferritin"/>
    <property type="match status" value="1"/>
</dbReference>
<dbReference type="Proteomes" id="UP000216207">
    <property type="component" value="Unassembled WGS sequence"/>
</dbReference>
<dbReference type="PROSITE" id="PS00818">
    <property type="entry name" value="DPS_1"/>
    <property type="match status" value="1"/>
</dbReference>
<evidence type="ECO:0000256" key="2">
    <source>
        <dbReference type="RuleBase" id="RU003875"/>
    </source>
</evidence>
<dbReference type="InterPro" id="IPR002177">
    <property type="entry name" value="DPS_DNA-bd"/>
</dbReference>
<dbReference type="PIRSF" id="PIRSF005900">
    <property type="entry name" value="Dps"/>
    <property type="match status" value="1"/>
</dbReference>
<name>A0A268NXX2_SHOCL</name>
<dbReference type="InterPro" id="IPR012347">
    <property type="entry name" value="Ferritin-like"/>
</dbReference>
<dbReference type="CDD" id="cd01043">
    <property type="entry name" value="DPS"/>
    <property type="match status" value="1"/>
</dbReference>